<accession>A0A8H4X8L5</accession>
<gene>
    <name evidence="1" type="ORF">FSARC_6818</name>
</gene>
<name>A0A8H4X8L5_9HYPO</name>
<dbReference type="OrthoDB" id="2129069at2759"/>
<dbReference type="EMBL" id="JABEXW010000354">
    <property type="protein sequence ID" value="KAF4965360.1"/>
    <property type="molecule type" value="Genomic_DNA"/>
</dbReference>
<comment type="caution">
    <text evidence="1">The sequence shown here is derived from an EMBL/GenBank/DDBJ whole genome shotgun (WGS) entry which is preliminary data.</text>
</comment>
<dbReference type="AlphaFoldDB" id="A0A8H4X8L5"/>
<evidence type="ECO:0000313" key="1">
    <source>
        <dbReference type="EMBL" id="KAF4965360.1"/>
    </source>
</evidence>
<evidence type="ECO:0000313" key="2">
    <source>
        <dbReference type="Proteomes" id="UP000622797"/>
    </source>
</evidence>
<organism evidence="1 2">
    <name type="scientific">Fusarium sarcochroum</name>
    <dbReference type="NCBI Taxonomy" id="1208366"/>
    <lineage>
        <taxon>Eukaryota</taxon>
        <taxon>Fungi</taxon>
        <taxon>Dikarya</taxon>
        <taxon>Ascomycota</taxon>
        <taxon>Pezizomycotina</taxon>
        <taxon>Sordariomycetes</taxon>
        <taxon>Hypocreomycetidae</taxon>
        <taxon>Hypocreales</taxon>
        <taxon>Nectriaceae</taxon>
        <taxon>Fusarium</taxon>
        <taxon>Fusarium lateritium species complex</taxon>
    </lineage>
</organism>
<proteinExistence type="predicted"/>
<sequence length="213" mass="23304">MFSSSIRKRQEWAAIVPSLKTSSSAWKETTLDACDITFPVTTSDVSPVVFRAILSSLSDLQSLEGKARVERLSLMNGGKHIAVMLLLDAENSIETFSRIQAELLHSDSTVPIIPISTTQELPSCLEALRRDYTDKISPSHEDSIAHKDLACWCVDGKPLTRDQVNILTGITSGFRDLASHSTQPVGQAAIREYLGDQDGGRIISFFTNGSSHI</sequence>
<dbReference type="Proteomes" id="UP000622797">
    <property type="component" value="Unassembled WGS sequence"/>
</dbReference>
<keyword evidence="2" id="KW-1185">Reference proteome</keyword>
<reference evidence="1" key="1">
    <citation type="journal article" date="2020" name="BMC Genomics">
        <title>Correction to: Identification and distribution of gene clusters required for synthesis of sphingolipid metabolism inhibitors in diverse species of the filamentous fungus Fusarium.</title>
        <authorList>
            <person name="Kim H.S."/>
            <person name="Lohmar J.M."/>
            <person name="Busman M."/>
            <person name="Brown D.W."/>
            <person name="Naumann T.A."/>
            <person name="Divon H.H."/>
            <person name="Lysoe E."/>
            <person name="Uhlig S."/>
            <person name="Proctor R.H."/>
        </authorList>
    </citation>
    <scope>NUCLEOTIDE SEQUENCE</scope>
    <source>
        <strain evidence="1">NRRL 20472</strain>
    </source>
</reference>
<reference evidence="1" key="2">
    <citation type="submission" date="2020-05" db="EMBL/GenBank/DDBJ databases">
        <authorList>
            <person name="Kim H.-S."/>
            <person name="Proctor R.H."/>
            <person name="Brown D.W."/>
        </authorList>
    </citation>
    <scope>NUCLEOTIDE SEQUENCE</scope>
    <source>
        <strain evidence="1">NRRL 20472</strain>
    </source>
</reference>
<protein>
    <submittedName>
        <fullName evidence="1">Uncharacterized protein</fullName>
    </submittedName>
</protein>